<evidence type="ECO:0000256" key="1">
    <source>
        <dbReference type="SAM" id="MobiDB-lite"/>
    </source>
</evidence>
<feature type="region of interest" description="Disordered" evidence="1">
    <location>
        <begin position="227"/>
        <end position="261"/>
    </location>
</feature>
<evidence type="ECO:0000313" key="2">
    <source>
        <dbReference type="Ensembl" id="ENSPFOP00000021135.1"/>
    </source>
</evidence>
<evidence type="ECO:0000313" key="3">
    <source>
        <dbReference type="Proteomes" id="UP000028760"/>
    </source>
</evidence>
<reference evidence="2" key="2">
    <citation type="submission" date="2025-08" db="UniProtKB">
        <authorList>
            <consortium name="Ensembl"/>
        </authorList>
    </citation>
    <scope>IDENTIFICATION</scope>
</reference>
<feature type="compositionally biased region" description="Basic and acidic residues" evidence="1">
    <location>
        <begin position="36"/>
        <end position="63"/>
    </location>
</feature>
<feature type="compositionally biased region" description="Polar residues" evidence="1">
    <location>
        <begin position="127"/>
        <end position="164"/>
    </location>
</feature>
<sequence length="330" mass="37303">PRKKKKVPFAVWLELQEQKESAATIEQQDASLMTERKTIVRPLETVDQKEPPESESKEMKSCTEEPVEPSQPVIENIETQNVSMPAKECHEATSLKNKKTVIRTISTQTEINVVETSTQTEPDRKTTSTQTEMNVIETSSQTEPDQKTISTQTEMNLVETSSQTELDRKTISTQTEMSVVETSSQTEPDQKTISTQTEMNLVEASSQTEPDRQTISTQTEMNVVETLSQTEPDRQSISTQTEMNVVETSSRTEPDRQSISTQTKMNVVEILSQTELDRQSILIQTDPKQRPSPPHTEVTFSEDVIPTPTQEYEPQSAEESAKQNIDYEKE</sequence>
<reference evidence="2" key="3">
    <citation type="submission" date="2025-09" db="UniProtKB">
        <authorList>
            <consortium name="Ensembl"/>
        </authorList>
    </citation>
    <scope>IDENTIFICATION</scope>
</reference>
<dbReference type="EMBL" id="AYCK01009488">
    <property type="status" value="NOT_ANNOTATED_CDS"/>
    <property type="molecule type" value="Genomic_DNA"/>
</dbReference>
<dbReference type="STRING" id="48698.ENSPFOP00000021135"/>
<name>A0A096LPP4_POEFO</name>
<keyword evidence="3" id="KW-1185">Reference proteome</keyword>
<feature type="compositionally biased region" description="Polar residues" evidence="1">
    <location>
        <begin position="171"/>
        <end position="192"/>
    </location>
</feature>
<feature type="compositionally biased region" description="Basic and acidic residues" evidence="1">
    <location>
        <begin position="319"/>
        <end position="330"/>
    </location>
</feature>
<reference evidence="3" key="1">
    <citation type="submission" date="2013-10" db="EMBL/GenBank/DDBJ databases">
        <authorList>
            <person name="Schartl M."/>
            <person name="Warren W."/>
        </authorList>
    </citation>
    <scope>NUCLEOTIDE SEQUENCE [LARGE SCALE GENOMIC DNA]</scope>
    <source>
        <strain evidence="3">female</strain>
    </source>
</reference>
<dbReference type="AlphaFoldDB" id="A0A096LPP4"/>
<accession>A0A096LPP4</accession>
<proteinExistence type="predicted"/>
<feature type="compositionally biased region" description="Polar residues" evidence="1">
    <location>
        <begin position="227"/>
        <end position="249"/>
    </location>
</feature>
<feature type="region of interest" description="Disordered" evidence="1">
    <location>
        <begin position="36"/>
        <end position="70"/>
    </location>
</feature>
<feature type="region of interest" description="Disordered" evidence="1">
    <location>
        <begin position="279"/>
        <end position="330"/>
    </location>
</feature>
<feature type="region of interest" description="Disordered" evidence="1">
    <location>
        <begin position="113"/>
        <end position="192"/>
    </location>
</feature>
<dbReference type="Ensembl" id="ENSPFOT00000025742.1">
    <property type="protein sequence ID" value="ENSPFOP00000021135.1"/>
    <property type="gene ID" value="ENSPFOG00000022754.1"/>
</dbReference>
<dbReference type="Proteomes" id="UP000028760">
    <property type="component" value="Unassembled WGS sequence"/>
</dbReference>
<organism evidence="2 3">
    <name type="scientific">Poecilia formosa</name>
    <name type="common">Amazon molly</name>
    <name type="synonym">Limia formosa</name>
    <dbReference type="NCBI Taxonomy" id="48698"/>
    <lineage>
        <taxon>Eukaryota</taxon>
        <taxon>Metazoa</taxon>
        <taxon>Chordata</taxon>
        <taxon>Craniata</taxon>
        <taxon>Vertebrata</taxon>
        <taxon>Euteleostomi</taxon>
        <taxon>Actinopterygii</taxon>
        <taxon>Neopterygii</taxon>
        <taxon>Teleostei</taxon>
        <taxon>Neoteleostei</taxon>
        <taxon>Acanthomorphata</taxon>
        <taxon>Ovalentaria</taxon>
        <taxon>Atherinomorphae</taxon>
        <taxon>Cyprinodontiformes</taxon>
        <taxon>Poeciliidae</taxon>
        <taxon>Poeciliinae</taxon>
        <taxon>Poecilia</taxon>
    </lineage>
</organism>
<dbReference type="GeneTree" id="ENSGT01110000271466"/>
<protein>
    <submittedName>
        <fullName evidence="2">Uncharacterized protein</fullName>
    </submittedName>
</protein>